<dbReference type="OrthoDB" id="6315383at2"/>
<name>A0A1I5AR43_CHROL</name>
<gene>
    <name evidence="1" type="ORF">SAMN05421594_3628</name>
</gene>
<sequence>MKTKQEIKQYFENGDVPTQEQFWEWQDAYWHKEESIAQDNISGLKDALNAKLNKPQAGTGFYIIAQNGDIPGYSKLNLQSYNIPYWNGSSLTSSGIYHSNDKTGLGTQNPSEMLEVAGNIKTSGLIVSNLPAANLNFSRNLVAKDDGTIGWEAKSVSSGTYIPLSGTQAGKPISGNLELMTEQPEENNMIYRNNVDTGVRNEIGFYPEGMMISSMNAAQNRVMTKIDLSNNGLYVSGFSSQLAMEQEKTTLACYNGRAMKGIVMDSNIDEPITIMHISSSGKPRGLTGDEYYGDYAESKDYIQKQYVDKKMSYTREEVRTEGTWINGKPVYRQTLFFDEIPRTGEIDLGKYIPDIETIVSNEMFTEWWALDMAFAGNQWRSQIFISVETKLIKIEFLKEPDYDYSAINSFTITLEYTKRTD</sequence>
<dbReference type="EMBL" id="FOVD01000006">
    <property type="protein sequence ID" value="SFN64659.1"/>
    <property type="molecule type" value="Genomic_DNA"/>
</dbReference>
<evidence type="ECO:0000313" key="1">
    <source>
        <dbReference type="EMBL" id="SFN64659.1"/>
    </source>
</evidence>
<keyword evidence="2" id="KW-1185">Reference proteome</keyword>
<dbReference type="AlphaFoldDB" id="A0A1I5AR43"/>
<dbReference type="RefSeq" id="WP_090025955.1">
    <property type="nucleotide sequence ID" value="NZ_FOVD01000006.1"/>
</dbReference>
<evidence type="ECO:0000313" key="2">
    <source>
        <dbReference type="Proteomes" id="UP000198769"/>
    </source>
</evidence>
<dbReference type="Proteomes" id="UP000198769">
    <property type="component" value="Unassembled WGS sequence"/>
</dbReference>
<reference evidence="2" key="1">
    <citation type="submission" date="2016-10" db="EMBL/GenBank/DDBJ databases">
        <authorList>
            <person name="Varghese N."/>
            <person name="Submissions S."/>
        </authorList>
    </citation>
    <scope>NUCLEOTIDE SEQUENCE [LARGE SCALE GENOMIC DNA]</scope>
    <source>
        <strain evidence="2">DSM 25575</strain>
    </source>
</reference>
<organism evidence="1 2">
    <name type="scientific">Chryseobacterium oleae</name>
    <dbReference type="NCBI Taxonomy" id="491207"/>
    <lineage>
        <taxon>Bacteria</taxon>
        <taxon>Pseudomonadati</taxon>
        <taxon>Bacteroidota</taxon>
        <taxon>Flavobacteriia</taxon>
        <taxon>Flavobacteriales</taxon>
        <taxon>Weeksellaceae</taxon>
        <taxon>Chryseobacterium group</taxon>
        <taxon>Chryseobacterium</taxon>
    </lineage>
</organism>
<accession>A0A1I5AR43</accession>
<protein>
    <submittedName>
        <fullName evidence="1">Uncharacterized protein</fullName>
    </submittedName>
</protein>
<proteinExistence type="predicted"/>